<reference evidence="1" key="1">
    <citation type="submission" date="2017-07" db="EMBL/GenBank/DDBJ databases">
        <authorList>
            <person name="Mikheyev A."/>
            <person name="Grau M."/>
        </authorList>
    </citation>
    <scope>NUCLEOTIDE SEQUENCE</scope>
    <source>
        <tissue evidence="1">Venom_gland</tissue>
    </source>
</reference>
<accession>A0A2D4IN41</accession>
<reference evidence="1" key="2">
    <citation type="submission" date="2017-11" db="EMBL/GenBank/DDBJ databases">
        <title>Coralsnake Venomics: Analyses of Venom Gland Transcriptomes and Proteomes of Six Brazilian Taxa.</title>
        <authorList>
            <person name="Aird S.D."/>
            <person name="Jorge da Silva N."/>
            <person name="Qiu L."/>
            <person name="Villar-Briones A."/>
            <person name="Aparecida-Saddi V."/>
            <person name="Campos-Telles M.P."/>
            <person name="Grau M."/>
            <person name="Mikheyev A.S."/>
        </authorList>
    </citation>
    <scope>NUCLEOTIDE SEQUENCE</scope>
    <source>
        <tissue evidence="1">Venom_gland</tissue>
    </source>
</reference>
<sequence length="131" mass="15308">MEGFILFVVIWSLALRSLLVCALLYVNVCRFSIYFDVEISAFLNVYCTEKPDSLPTSKTKRTKTHQESYPIWAFIKYKKRSSRNISIVDKENNKWSNGVIPYVAGISEKLRRIFNQHNICAHFKANNILRQ</sequence>
<dbReference type="AlphaFoldDB" id="A0A2D4IN41"/>
<name>A0A2D4IN41_MICLE</name>
<evidence type="ECO:0000313" key="1">
    <source>
        <dbReference type="EMBL" id="LAA85566.1"/>
    </source>
</evidence>
<organism evidence="1">
    <name type="scientific">Micrurus lemniscatus lemniscatus</name>
    <dbReference type="NCBI Taxonomy" id="129467"/>
    <lineage>
        <taxon>Eukaryota</taxon>
        <taxon>Metazoa</taxon>
        <taxon>Chordata</taxon>
        <taxon>Craniata</taxon>
        <taxon>Vertebrata</taxon>
        <taxon>Euteleostomi</taxon>
        <taxon>Lepidosauria</taxon>
        <taxon>Squamata</taxon>
        <taxon>Bifurcata</taxon>
        <taxon>Unidentata</taxon>
        <taxon>Episquamata</taxon>
        <taxon>Toxicofera</taxon>
        <taxon>Serpentes</taxon>
        <taxon>Colubroidea</taxon>
        <taxon>Elapidae</taxon>
        <taxon>Elapinae</taxon>
        <taxon>Micrurus</taxon>
    </lineage>
</organism>
<dbReference type="EMBL" id="IACK01118075">
    <property type="protein sequence ID" value="LAA85566.1"/>
    <property type="molecule type" value="Transcribed_RNA"/>
</dbReference>
<protein>
    <submittedName>
        <fullName evidence="1">Uncharacterized protein</fullName>
    </submittedName>
</protein>
<proteinExistence type="predicted"/>